<keyword evidence="3" id="KW-1185">Reference proteome</keyword>
<dbReference type="SUPFAM" id="SSF50494">
    <property type="entry name" value="Trypsin-like serine proteases"/>
    <property type="match status" value="1"/>
</dbReference>
<sequence length="306" mass="33648">MYKCFSLEEKIFHITRYKYNYFLNKSNVVGVGLGYKIKNGFNTFKKCLSVFVTNKLPLCNISSNDMVPSYYYGIPTDVINTGTFHLQKLTQKIRPVPGGYDIGPALILEGGTLGCIVTDGKYYHTLTCNHTLTAEESVTVTYPITQPSCVHDGNYPEDIIARISKFIPIKYSTSTDEYINYVDCAMAKITKRSQISTKINFLGRIKGMNKPSLGLNVQKVGASTELTKGTITSVGATVEFNEPQGKCIFVDQIVTNKMSEYGDSGSILLDKNIQAIGMLIGGGSTKSIFNNIENVLNALSVKLVTG</sequence>
<dbReference type="Proteomes" id="UP000027770">
    <property type="component" value="Unassembled WGS sequence"/>
</dbReference>
<protein>
    <recommendedName>
        <fullName evidence="1">Nal1 C-terminal domain-containing protein</fullName>
    </recommendedName>
</protein>
<dbReference type="InterPro" id="IPR043504">
    <property type="entry name" value="Peptidase_S1_PA_chymotrypsin"/>
</dbReference>
<dbReference type="RefSeq" id="WP_039222285.1">
    <property type="nucleotide sequence ID" value="NZ_JENW01000155.1"/>
</dbReference>
<organism evidence="2 3">
    <name type="scientific">Clostridium novyi B str. ATCC 27606</name>
    <dbReference type="NCBI Taxonomy" id="1443123"/>
    <lineage>
        <taxon>Bacteria</taxon>
        <taxon>Bacillati</taxon>
        <taxon>Bacillota</taxon>
        <taxon>Clostridia</taxon>
        <taxon>Eubacteriales</taxon>
        <taxon>Clostridiaceae</taxon>
        <taxon>Clostridium</taxon>
    </lineage>
</organism>
<gene>
    <name evidence="2" type="ORF">Z959_12870</name>
</gene>
<name>A0AA40M1Y2_CLONO</name>
<dbReference type="EMBL" id="JENW01000155">
    <property type="protein sequence ID" value="KEI11981.1"/>
    <property type="molecule type" value="Genomic_DNA"/>
</dbReference>
<dbReference type="Gene3D" id="2.40.10.10">
    <property type="entry name" value="Trypsin-like serine proteases"/>
    <property type="match status" value="1"/>
</dbReference>
<dbReference type="Pfam" id="PF25819">
    <property type="entry name" value="Nal1_C"/>
    <property type="match status" value="1"/>
</dbReference>
<dbReference type="InterPro" id="IPR057904">
    <property type="entry name" value="Nal1_C"/>
</dbReference>
<comment type="caution">
    <text evidence="2">The sequence shown here is derived from an EMBL/GenBank/DDBJ whole genome shotgun (WGS) entry which is preliminary data.</text>
</comment>
<dbReference type="InterPro" id="IPR009003">
    <property type="entry name" value="Peptidase_S1_PA"/>
</dbReference>
<evidence type="ECO:0000313" key="2">
    <source>
        <dbReference type="EMBL" id="KEI11981.1"/>
    </source>
</evidence>
<dbReference type="AlphaFoldDB" id="A0AA40M1Y2"/>
<accession>A0AA40M1Y2</accession>
<reference evidence="2 3" key="1">
    <citation type="submission" date="2014-02" db="EMBL/GenBank/DDBJ databases">
        <title>Plasmidome dynamics in the species complex Clostridium novyi sensu lato converts strains of independent lineages into distinctly different pathogens.</title>
        <authorList>
            <person name="Skarin H."/>
            <person name="Segerman B."/>
        </authorList>
    </citation>
    <scope>NUCLEOTIDE SEQUENCE [LARGE SCALE GENOMIC DNA]</scope>
    <source>
        <strain evidence="2 3">ATCC 27606</strain>
    </source>
</reference>
<evidence type="ECO:0000313" key="3">
    <source>
        <dbReference type="Proteomes" id="UP000027770"/>
    </source>
</evidence>
<evidence type="ECO:0000259" key="1">
    <source>
        <dbReference type="Pfam" id="PF25819"/>
    </source>
</evidence>
<feature type="domain" description="Nal1 C-terminal" evidence="1">
    <location>
        <begin position="213"/>
        <end position="286"/>
    </location>
</feature>
<proteinExistence type="predicted"/>